<dbReference type="GO" id="GO:0003723">
    <property type="term" value="F:RNA binding"/>
    <property type="evidence" value="ECO:0007669"/>
    <property type="project" value="InterPro"/>
</dbReference>
<dbReference type="Gene3D" id="1.10.10.10">
    <property type="entry name" value="Winged helix-like DNA-binding domain superfamily/Winged helix DNA-binding domain"/>
    <property type="match status" value="1"/>
</dbReference>
<sequence length="197" mass="22026">MNFSVCLLGGNSVRLKKYSAIVKDSGHQCQEVMLLSGAFQRTWLNIKPQVICFLSDEIGHGGLKRVALMQKKIFHPLIVLTRRTDQAFLCLADEARALACLVCPVDKNVLGLTIYQAINTAQRLQKLEKKIKGNYKSLEERKIISRAQGVLMDREKVDEKTALSILMHQVMLSGKALVMVARDFLAQTEQGRDLLAG</sequence>
<evidence type="ECO:0000313" key="3">
    <source>
        <dbReference type="Proteomes" id="UP000032233"/>
    </source>
</evidence>
<evidence type="ECO:0000259" key="1">
    <source>
        <dbReference type="PROSITE" id="PS50921"/>
    </source>
</evidence>
<reference evidence="2 3" key="1">
    <citation type="submission" date="2013-11" db="EMBL/GenBank/DDBJ databases">
        <title>Metagenomic analysis of a methanogenic consortium involved in long chain n-alkane degradation.</title>
        <authorList>
            <person name="Davidova I.A."/>
            <person name="Callaghan A.V."/>
            <person name="Wawrik B."/>
            <person name="Pruitt S."/>
            <person name="Marks C."/>
            <person name="Duncan K.E."/>
            <person name="Suflita J.M."/>
        </authorList>
    </citation>
    <scope>NUCLEOTIDE SEQUENCE [LARGE SCALE GENOMIC DNA]</scope>
    <source>
        <strain evidence="2 3">SPR</strain>
    </source>
</reference>
<dbReference type="InterPro" id="IPR005561">
    <property type="entry name" value="ANTAR"/>
</dbReference>
<name>A0A0D2HX06_9BACT</name>
<dbReference type="InParanoid" id="A0A0D2HX06"/>
<organism evidence="2 3">
    <name type="scientific">Dethiosulfatarculus sandiegensis</name>
    <dbReference type="NCBI Taxonomy" id="1429043"/>
    <lineage>
        <taxon>Bacteria</taxon>
        <taxon>Pseudomonadati</taxon>
        <taxon>Thermodesulfobacteriota</taxon>
        <taxon>Desulfarculia</taxon>
        <taxon>Desulfarculales</taxon>
        <taxon>Desulfarculaceae</taxon>
        <taxon>Dethiosulfatarculus</taxon>
    </lineage>
</organism>
<proteinExistence type="predicted"/>
<dbReference type="SMART" id="SM01012">
    <property type="entry name" value="ANTAR"/>
    <property type="match status" value="1"/>
</dbReference>
<dbReference type="SUPFAM" id="SSF52172">
    <property type="entry name" value="CheY-like"/>
    <property type="match status" value="1"/>
</dbReference>
<evidence type="ECO:0000313" key="2">
    <source>
        <dbReference type="EMBL" id="KIX14898.1"/>
    </source>
</evidence>
<gene>
    <name evidence="2" type="ORF">X474_07050</name>
</gene>
<dbReference type="Pfam" id="PF03861">
    <property type="entry name" value="ANTAR"/>
    <property type="match status" value="1"/>
</dbReference>
<comment type="caution">
    <text evidence="2">The sequence shown here is derived from an EMBL/GenBank/DDBJ whole genome shotgun (WGS) entry which is preliminary data.</text>
</comment>
<dbReference type="InterPro" id="IPR011006">
    <property type="entry name" value="CheY-like_superfamily"/>
</dbReference>
<dbReference type="EMBL" id="AZAC01000008">
    <property type="protein sequence ID" value="KIX14898.1"/>
    <property type="molecule type" value="Genomic_DNA"/>
</dbReference>
<dbReference type="STRING" id="1429043.X474_07050"/>
<feature type="domain" description="ANTAR" evidence="1">
    <location>
        <begin position="124"/>
        <end position="185"/>
    </location>
</feature>
<dbReference type="InterPro" id="IPR036388">
    <property type="entry name" value="WH-like_DNA-bd_sf"/>
</dbReference>
<accession>A0A0D2HX06</accession>
<dbReference type="AlphaFoldDB" id="A0A0D2HX06"/>
<keyword evidence="3" id="KW-1185">Reference proteome</keyword>
<dbReference type="OrthoDB" id="9782798at2"/>
<dbReference type="RefSeq" id="WP_044347530.1">
    <property type="nucleotide sequence ID" value="NZ_AZAC01000008.1"/>
</dbReference>
<protein>
    <recommendedName>
        <fullName evidence="1">ANTAR domain-containing protein</fullName>
    </recommendedName>
</protein>
<dbReference type="Proteomes" id="UP000032233">
    <property type="component" value="Unassembled WGS sequence"/>
</dbReference>
<dbReference type="PROSITE" id="PS50921">
    <property type="entry name" value="ANTAR"/>
    <property type="match status" value="1"/>
</dbReference>